<dbReference type="OrthoDB" id="6114836at2"/>
<organism evidence="1 2">
    <name type="scientific">Neptunomonas qingdaonensis</name>
    <dbReference type="NCBI Taxonomy" id="1045558"/>
    <lineage>
        <taxon>Bacteria</taxon>
        <taxon>Pseudomonadati</taxon>
        <taxon>Pseudomonadota</taxon>
        <taxon>Gammaproteobacteria</taxon>
        <taxon>Oceanospirillales</taxon>
        <taxon>Oceanospirillaceae</taxon>
        <taxon>Neptunomonas</taxon>
    </lineage>
</organism>
<protein>
    <submittedName>
        <fullName evidence="1">Uncharacterized protein</fullName>
    </submittedName>
</protein>
<dbReference type="RefSeq" id="WP_090727919.1">
    <property type="nucleotide sequence ID" value="NZ_FOOU01000006.1"/>
</dbReference>
<dbReference type="Proteomes" id="UP000198623">
    <property type="component" value="Unassembled WGS sequence"/>
</dbReference>
<evidence type="ECO:0000313" key="2">
    <source>
        <dbReference type="Proteomes" id="UP000198623"/>
    </source>
</evidence>
<keyword evidence="2" id="KW-1185">Reference proteome</keyword>
<evidence type="ECO:0000313" key="1">
    <source>
        <dbReference type="EMBL" id="SFG41183.1"/>
    </source>
</evidence>
<accession>A0A1I2RM67</accession>
<dbReference type="AlphaFoldDB" id="A0A1I2RM67"/>
<reference evidence="2" key="1">
    <citation type="submission" date="2016-10" db="EMBL/GenBank/DDBJ databases">
        <authorList>
            <person name="Varghese N."/>
            <person name="Submissions S."/>
        </authorList>
    </citation>
    <scope>NUCLEOTIDE SEQUENCE [LARGE SCALE GENOMIC DNA]</scope>
    <source>
        <strain evidence="2">CGMCC 1.10971</strain>
    </source>
</reference>
<dbReference type="STRING" id="1045558.SAMN05216175_106168"/>
<proteinExistence type="predicted"/>
<gene>
    <name evidence="1" type="ORF">SAMN05216175_106168</name>
</gene>
<name>A0A1I2RM67_9GAMM</name>
<dbReference type="EMBL" id="FOOU01000006">
    <property type="protein sequence ID" value="SFG41183.1"/>
    <property type="molecule type" value="Genomic_DNA"/>
</dbReference>
<sequence length="314" mass="35613">MLMLNHCYQMPSLTDDGIEKGLSSNSKTVCLLNPHSKINDVVTEAELRLLAEWSVPDLVQVLNFPEESIDLYADDYVIFHERAGRVIEALLGCIKTDLIAVRFGVGGVVTDLNVPFELNEAFLTNLWRHERPISHWIRKESDDLMEVAILGRSYALAAASLDVQHMSGMDRLEAIENQCYDAYLRQIYLRAFNLYGIFPLAHEELGIRGIDPWMQVAAARDIVPARCTGRQLELFARRQFRDFKIPFEVYSILKHLPQRLSIPARMAVTDWAALLQNELSASWLRGETGQWLEKALDSITDSENSDAQGYMLGA</sequence>